<evidence type="ECO:0000313" key="2">
    <source>
        <dbReference type="Proteomes" id="UP000663920"/>
    </source>
</evidence>
<dbReference type="KEGG" id="pcea:J3359_05630"/>
<gene>
    <name evidence="1" type="ORF">J3359_05630</name>
</gene>
<dbReference type="RefSeq" id="WP_208079747.1">
    <property type="nucleotide sequence ID" value="NZ_CP071869.1"/>
</dbReference>
<dbReference type="AlphaFoldDB" id="A0A975CQF3"/>
<protein>
    <recommendedName>
        <fullName evidence="3">PIN domain-containing protein</fullName>
    </recommendedName>
</protein>
<evidence type="ECO:0000313" key="1">
    <source>
        <dbReference type="EMBL" id="QTE23748.1"/>
    </source>
</evidence>
<dbReference type="EMBL" id="CP071869">
    <property type="protein sequence ID" value="QTE23748.1"/>
    <property type="molecule type" value="Genomic_DNA"/>
</dbReference>
<organism evidence="1 2">
    <name type="scientific">Polaribacter cellanae</name>
    <dbReference type="NCBI Taxonomy" id="2818493"/>
    <lineage>
        <taxon>Bacteria</taxon>
        <taxon>Pseudomonadati</taxon>
        <taxon>Bacteroidota</taxon>
        <taxon>Flavobacteriia</taxon>
        <taxon>Flavobacteriales</taxon>
        <taxon>Flavobacteriaceae</taxon>
    </lineage>
</organism>
<accession>A0A975CQF3</accession>
<dbReference type="Proteomes" id="UP000663920">
    <property type="component" value="Chromosome"/>
</dbReference>
<sequence>MATEYINEKVVGETSYADCLHIAIATIYQADLLVSWNFKHIVNVERIRGYNSINIRNGYKQLDIRSPRELMNYGN</sequence>
<name>A0A975CQF3_9FLAO</name>
<evidence type="ECO:0008006" key="3">
    <source>
        <dbReference type="Google" id="ProtNLM"/>
    </source>
</evidence>
<proteinExistence type="predicted"/>
<reference evidence="1 2" key="1">
    <citation type="submission" date="2021-03" db="EMBL/GenBank/DDBJ databases">
        <title>Complete genome of Polaribacter_sp.SM13.</title>
        <authorList>
            <person name="Jeong S.W."/>
            <person name="Bae J.W."/>
        </authorList>
    </citation>
    <scope>NUCLEOTIDE SEQUENCE [LARGE SCALE GENOMIC DNA]</scope>
    <source>
        <strain evidence="1 2">SM13</strain>
    </source>
</reference>
<keyword evidence="2" id="KW-1185">Reference proteome</keyword>